<feature type="region of interest" description="Disordered" evidence="1">
    <location>
        <begin position="97"/>
        <end position="247"/>
    </location>
</feature>
<feature type="region of interest" description="Disordered" evidence="1">
    <location>
        <begin position="544"/>
        <end position="566"/>
    </location>
</feature>
<feature type="compositionally biased region" description="Polar residues" evidence="1">
    <location>
        <begin position="351"/>
        <end position="360"/>
    </location>
</feature>
<comment type="caution">
    <text evidence="2">The sequence shown here is derived from an EMBL/GenBank/DDBJ whole genome shotgun (WGS) entry which is preliminary data.</text>
</comment>
<feature type="compositionally biased region" description="Polar residues" evidence="1">
    <location>
        <begin position="367"/>
        <end position="386"/>
    </location>
</feature>
<dbReference type="Proteomes" id="UP001431209">
    <property type="component" value="Unassembled WGS sequence"/>
</dbReference>
<feature type="compositionally biased region" description="Polar residues" evidence="1">
    <location>
        <begin position="180"/>
        <end position="190"/>
    </location>
</feature>
<proteinExistence type="predicted"/>
<feature type="compositionally biased region" description="Pro residues" evidence="1">
    <location>
        <begin position="468"/>
        <end position="477"/>
    </location>
</feature>
<reference evidence="2 3" key="1">
    <citation type="submission" date="2024-03" db="EMBL/GenBank/DDBJ databases">
        <title>The Acrasis kona genome and developmental transcriptomes reveal deep origins of eukaryotic multicellular pathways.</title>
        <authorList>
            <person name="Sheikh S."/>
            <person name="Fu C.-J."/>
            <person name="Brown M.W."/>
            <person name="Baldauf S.L."/>
        </authorList>
    </citation>
    <scope>NUCLEOTIDE SEQUENCE [LARGE SCALE GENOMIC DNA]</scope>
    <source>
        <strain evidence="2 3">ATCC MYA-3509</strain>
    </source>
</reference>
<evidence type="ECO:0000256" key="1">
    <source>
        <dbReference type="SAM" id="MobiDB-lite"/>
    </source>
</evidence>
<accession>A0AAW2YL72</accession>
<dbReference type="EMBL" id="JAOPGA020000288">
    <property type="protein sequence ID" value="KAL0477980.1"/>
    <property type="molecule type" value="Genomic_DNA"/>
</dbReference>
<name>A0AAW2YL72_9EUKA</name>
<keyword evidence="3" id="KW-1185">Reference proteome</keyword>
<feature type="compositionally biased region" description="Polar residues" evidence="1">
    <location>
        <begin position="197"/>
        <end position="215"/>
    </location>
</feature>
<feature type="compositionally biased region" description="Polar residues" evidence="1">
    <location>
        <begin position="546"/>
        <end position="562"/>
    </location>
</feature>
<feature type="compositionally biased region" description="Basic and acidic residues" evidence="1">
    <location>
        <begin position="62"/>
        <end position="74"/>
    </location>
</feature>
<evidence type="ECO:0000313" key="2">
    <source>
        <dbReference type="EMBL" id="KAL0477980.1"/>
    </source>
</evidence>
<sequence>MEKLTEVKEDVVSQPPVVTSSIKDRLALFNKKMEENTAETSPRKSSPRKPPLSPGRSFSFAKKVDQQSDNETKRAPFVAETKSVVVTACIVQDNLAPETASHQAKSSIIIKPSPPEASSSIKDRLAMFNQSKQPTEQITRRGSFSQKSTTKEETMKPKLEENKKDQHNQDEDLEVKQDSKLATQPVQTDNGRVEPVNITQDAPATSKVNVGSQMPETKETKDKHLDETTTANSNEVQEKNEVPPKPVSVLSRIKSVEKVSFTANIDKPTVTVKQTTAELSIIKTQEEKPVSLNESIIKQDVIQPASLDEQVAPPKQVVENKQVTASETTKESKEIARSNSVRDRFKMFEQKQVSNSNTTIPEKPTFKRTTSNIPSASLPIVTQTENTVDKKEPPPSTSSIRNRFKMFEQQETKPSLPVTSDKPTATSTFKPTETERKQLSPRVKSPPEKQPSEPSIRNKFKMFENAPPTSPNKPPVPKKTNSETSLTEKSRINGSLQDRIGMMGGMNMMGMPPPPRKLSSSETGIDAADEERKVHARLSMLRKPTLKNTNRRSVQDGTNIGDLTQEADVQRESIVSIRLE</sequence>
<organism evidence="2 3">
    <name type="scientific">Acrasis kona</name>
    <dbReference type="NCBI Taxonomy" id="1008807"/>
    <lineage>
        <taxon>Eukaryota</taxon>
        <taxon>Discoba</taxon>
        <taxon>Heterolobosea</taxon>
        <taxon>Tetramitia</taxon>
        <taxon>Eutetramitia</taxon>
        <taxon>Acrasidae</taxon>
        <taxon>Acrasis</taxon>
    </lineage>
</organism>
<protein>
    <submittedName>
        <fullName evidence="2">SusE</fullName>
    </submittedName>
</protein>
<dbReference type="AlphaFoldDB" id="A0AAW2YL72"/>
<feature type="compositionally biased region" description="Polar residues" evidence="1">
    <location>
        <begin position="417"/>
        <end position="431"/>
    </location>
</feature>
<feature type="compositionally biased region" description="Basic and acidic residues" evidence="1">
    <location>
        <begin position="149"/>
        <end position="179"/>
    </location>
</feature>
<evidence type="ECO:0000313" key="3">
    <source>
        <dbReference type="Proteomes" id="UP001431209"/>
    </source>
</evidence>
<feature type="compositionally biased region" description="Basic and acidic residues" evidence="1">
    <location>
        <begin position="216"/>
        <end position="227"/>
    </location>
</feature>
<gene>
    <name evidence="2" type="ORF">AKO1_005312</name>
</gene>
<feature type="region of interest" description="Disordered" evidence="1">
    <location>
        <begin position="29"/>
        <end position="78"/>
    </location>
</feature>
<feature type="compositionally biased region" description="Polar residues" evidence="1">
    <location>
        <begin position="128"/>
        <end position="148"/>
    </location>
</feature>
<feature type="compositionally biased region" description="Basic and acidic residues" evidence="1">
    <location>
        <begin position="328"/>
        <end position="349"/>
    </location>
</feature>
<feature type="region of interest" description="Disordered" evidence="1">
    <location>
        <begin position="312"/>
        <end position="490"/>
    </location>
</feature>